<keyword evidence="1" id="KW-0175">Coiled coil</keyword>
<sequence length="1776" mass="193834">MPDRHVQQSTPEAWHNFDASNFAVGDYVTYFDPADERWHFAQLDANPRHNTRNKTVELYLNDENGAPLPDLESPLPPKRIHLQEGGVIIRGQRYEVDRNLPYNDIVVDENGNAYATLWPVDATGNTIPDLDELPNMNLSMLEKVQRTSRDEAEADTRVATIHELQNRTNDVATVKRKEFVKRLNDLEKTIEDLINKLGSWNEWNDRDDREINAVKQEAAQIYKKVDADLEKLRRDLDAVLSKQAEAGNEAITEGRRKVAVDLDGAVSKSASKIAKAWEKYDKEVADSKKIWDQYDKDKKAFDDAAAAPAPAAGGKPPRPAAPKKEPTIPTVPRESVITPPTEPRDKNFIAAGSYNSLATHRPPLSAEHAEIIRLVTERFAAWENGVDGTPSPEDRTEKTGEIFLAVLEEMKNAPKVEAEPFDFAKEKEELETEAKALWDRASDGGYEPVMDLIRNSREDIHNLKKKDKNAQRNMAEIWKKLGNIEITLFKKERKDKTPNEKVKERDIDIPDTLVGEIIQSRPQELFNLMLDMYRNEYSETGYTSKGLPMEDIVADRLKNLFAAPPAGPAGQRILADLARHGIRDWNHFTLLWEQKYALRASKVLHETVRADINNDTARHISGWDKARAMLPQLAKRIVTTAVLVGGCALGASVLVPAGATALVAGAAVVGGGTVGGAVRGVLQKFWFGRKVQEDRDKKTMEDLTNRTRDQRIQMYLAQRFNFNPADFDINRSFNGGTVNAVTGLNNAADTVAELSALIAEATRVAGKEAIEIDDADRPPAGIVLTGDALRTYVRALAAWRAREHGREILPEEKKKLAETIIGIVEGKNELAEGDKAAATGLTGEGLEMYINVLKKIRREGDSPNEKQKKACALAIARLTQGAEVTQVLAAAGSDPIVIRLFDGIAQGFSGQSAKKYGWKGVAGTAALGGGMAGAFLLNSGAARAVMGAIGGGASGYHMGEGIRKGREYRDGRTRFDVVFTQTRTLQDRFNVNPATLTADELNDLADDVRLLNRWLKNNADTIEDSRAVDYINQNPVTRKQLENLVYEAYNRGVFARLALEKLNNFTNSQVLGSLESDNLGVKADGNISQPDKDRERRRILLWRIGSTAVGALAGAGLAWGAGELFSRAKNAGADALREKFGIGAVAAGATVPGSGAGGAEHVPGGRSGHGAEVISPDPATSGGTEHLPTGERPPAIAHYELHDTRLPGAPKYEGMWRAIESFKGDSHFKGMSNHDYTDWLKTEMERMGYKFLDGTHKIAHPFDENPGDRVELFVDGEGNPHVRFLNADGSDKVAMDHYNIETRVGGKPVVGAEIETKFAGFNKLAHEFADQWNKPGADHDNLIKNFPIADLDSIKSINVYGERGSVVVEFTDNTQGLYHPVKALTGNGWILQSGRENLQDVFEQGVYDYNSSKLHPIENGGVRYYELPGKVMTNGNRAGQDFSMLYDIGGNPVGYKLDGLVTIGPYHSAIMEGNRWPVGTPAHIDVRGEGFKWLTGDAINSTDQARISAAAGGYDVVPRYTGGGGGTGLRPEAGASGGGVPIETHPPANDAVLPPEARGAVAGAAVSEADVFQDSLRPGKGATAQSASAEQVLSPSAVDVSVSRGWYGGRVLELFTKEFNSVSSEANNHIGSAVDSYNRQLLADVKVHPENHQQFILANKTDNEQAMLQAYVSDPYFRANFPDELKLAFDYGGTGIEEAKVVGGDTAKVIGNGCSAFTASVGDSGKKYFHYDPDYTYARAVSGDLVATKDGNTFLVEFNGLNDDGTPKVDYQPFSS</sequence>
<gene>
    <name evidence="3" type="ORF">A3J93_02035</name>
</gene>
<dbReference type="EMBL" id="MFQZ01000004">
    <property type="protein sequence ID" value="OGH88277.1"/>
    <property type="molecule type" value="Genomic_DNA"/>
</dbReference>
<name>A0A1F6NWH1_9BACT</name>
<accession>A0A1F6NWH1</accession>
<dbReference type="Proteomes" id="UP000177907">
    <property type="component" value="Unassembled WGS sequence"/>
</dbReference>
<evidence type="ECO:0000313" key="4">
    <source>
        <dbReference type="Proteomes" id="UP000177907"/>
    </source>
</evidence>
<feature type="region of interest" description="Disordered" evidence="2">
    <location>
        <begin position="1525"/>
        <end position="1552"/>
    </location>
</feature>
<feature type="region of interest" description="Disordered" evidence="2">
    <location>
        <begin position="1155"/>
        <end position="1192"/>
    </location>
</feature>
<proteinExistence type="predicted"/>
<dbReference type="STRING" id="1798704.A3J93_02035"/>
<evidence type="ECO:0000313" key="3">
    <source>
        <dbReference type="EMBL" id="OGH88277.1"/>
    </source>
</evidence>
<feature type="region of interest" description="Disordered" evidence="2">
    <location>
        <begin position="304"/>
        <end position="347"/>
    </location>
</feature>
<feature type="compositionally biased region" description="Low complexity" evidence="2">
    <location>
        <begin position="304"/>
        <end position="315"/>
    </location>
</feature>
<feature type="coiled-coil region" evidence="1">
    <location>
        <begin position="176"/>
        <end position="249"/>
    </location>
</feature>
<protein>
    <submittedName>
        <fullName evidence="3">Uncharacterized protein</fullName>
    </submittedName>
</protein>
<comment type="caution">
    <text evidence="3">The sequence shown here is derived from an EMBL/GenBank/DDBJ whole genome shotgun (WGS) entry which is preliminary data.</text>
</comment>
<evidence type="ECO:0000256" key="2">
    <source>
        <dbReference type="SAM" id="MobiDB-lite"/>
    </source>
</evidence>
<evidence type="ECO:0000256" key="1">
    <source>
        <dbReference type="SAM" id="Coils"/>
    </source>
</evidence>
<organism evidence="3 4">
    <name type="scientific">Candidatus Magasanikbacteria bacterium RIFOXYC2_FULL_42_28</name>
    <dbReference type="NCBI Taxonomy" id="1798704"/>
    <lineage>
        <taxon>Bacteria</taxon>
        <taxon>Candidatus Magasanikiibacteriota</taxon>
    </lineage>
</organism>
<reference evidence="3 4" key="1">
    <citation type="journal article" date="2016" name="Nat. Commun.">
        <title>Thousands of microbial genomes shed light on interconnected biogeochemical processes in an aquifer system.</title>
        <authorList>
            <person name="Anantharaman K."/>
            <person name="Brown C.T."/>
            <person name="Hug L.A."/>
            <person name="Sharon I."/>
            <person name="Castelle C.J."/>
            <person name="Probst A.J."/>
            <person name="Thomas B.C."/>
            <person name="Singh A."/>
            <person name="Wilkins M.J."/>
            <person name="Karaoz U."/>
            <person name="Brodie E.L."/>
            <person name="Williams K.H."/>
            <person name="Hubbard S.S."/>
            <person name="Banfield J.F."/>
        </authorList>
    </citation>
    <scope>NUCLEOTIDE SEQUENCE [LARGE SCALE GENOMIC DNA]</scope>
</reference>